<dbReference type="Proteomes" id="UP000054717">
    <property type="component" value="Unassembled WGS sequence"/>
</dbReference>
<protein>
    <submittedName>
        <fullName evidence="2">Acyl carrier protein</fullName>
    </submittedName>
</protein>
<dbReference type="PROSITE" id="PS50075">
    <property type="entry name" value="CARRIER"/>
    <property type="match status" value="1"/>
</dbReference>
<dbReference type="Gene3D" id="1.10.1200.10">
    <property type="entry name" value="ACP-like"/>
    <property type="match status" value="1"/>
</dbReference>
<dbReference type="RefSeq" id="WP_087631477.1">
    <property type="nucleotide sequence ID" value="NZ_FCNZ02000013.1"/>
</dbReference>
<sequence length="80" mass="9115">MDHAQIEERVVAAISTVLKRHFETVQQMTREHAAEWDSLKHMEIMFVLEDEFGTEFSEEELADLDSASKIVSAIEAKHAA</sequence>
<organism evidence="2 3">
    <name type="scientific">Caballeronia telluris</name>
    <dbReference type="NCBI Taxonomy" id="326475"/>
    <lineage>
        <taxon>Bacteria</taxon>
        <taxon>Pseudomonadati</taxon>
        <taxon>Pseudomonadota</taxon>
        <taxon>Betaproteobacteria</taxon>
        <taxon>Burkholderiales</taxon>
        <taxon>Burkholderiaceae</taxon>
        <taxon>Caballeronia</taxon>
    </lineage>
</organism>
<gene>
    <name evidence="2" type="ORF">AWB66_03539</name>
</gene>
<reference evidence="2" key="1">
    <citation type="submission" date="2016-01" db="EMBL/GenBank/DDBJ databases">
        <authorList>
            <person name="Peeters Charlotte."/>
        </authorList>
    </citation>
    <scope>NUCLEOTIDE SEQUENCE</scope>
    <source>
        <strain evidence="2">LMG 22936</strain>
    </source>
</reference>
<comment type="caution">
    <text evidence="2">The sequence shown here is derived from an EMBL/GenBank/DDBJ whole genome shotgun (WGS) entry which is preliminary data.</text>
</comment>
<evidence type="ECO:0000313" key="3">
    <source>
        <dbReference type="Proteomes" id="UP000054717"/>
    </source>
</evidence>
<dbReference type="STRING" id="326475.AWB66_03539"/>
<name>A0A158IXK4_9BURK</name>
<dbReference type="SUPFAM" id="SSF47336">
    <property type="entry name" value="ACP-like"/>
    <property type="match status" value="1"/>
</dbReference>
<dbReference type="InterPro" id="IPR009081">
    <property type="entry name" value="PP-bd_ACP"/>
</dbReference>
<feature type="domain" description="Carrier" evidence="1">
    <location>
        <begin position="1"/>
        <end position="78"/>
    </location>
</feature>
<evidence type="ECO:0000313" key="2">
    <source>
        <dbReference type="EMBL" id="SAL61412.1"/>
    </source>
</evidence>
<accession>A0A158IXK4</accession>
<keyword evidence="3" id="KW-1185">Reference proteome</keyword>
<dbReference type="InterPro" id="IPR036736">
    <property type="entry name" value="ACP-like_sf"/>
</dbReference>
<evidence type="ECO:0000259" key="1">
    <source>
        <dbReference type="PROSITE" id="PS50075"/>
    </source>
</evidence>
<dbReference type="AlphaFoldDB" id="A0A158IXK4"/>
<proteinExistence type="predicted"/>
<dbReference type="EMBL" id="FCNZ02000013">
    <property type="protein sequence ID" value="SAL61412.1"/>
    <property type="molecule type" value="Genomic_DNA"/>
</dbReference>